<keyword evidence="3" id="KW-1185">Reference proteome</keyword>
<sequence>MNLISETSTHIQNMGKSVSDKGIFSDDKSKKILLGCSSYLVLILYAIINLIFVIITL</sequence>
<accession>A0A942UQX4</accession>
<dbReference type="RefSeq" id="WP_203365552.1">
    <property type="nucleotide sequence ID" value="NZ_WSFT01000019.1"/>
</dbReference>
<evidence type="ECO:0000313" key="3">
    <source>
        <dbReference type="Proteomes" id="UP000724672"/>
    </source>
</evidence>
<dbReference type="AlphaFoldDB" id="A0A942UQX4"/>
<evidence type="ECO:0000313" key="2">
    <source>
        <dbReference type="EMBL" id="MBS4537629.1"/>
    </source>
</evidence>
<comment type="caution">
    <text evidence="2">The sequence shown here is derived from an EMBL/GenBank/DDBJ whole genome shotgun (WGS) entry which is preliminary data.</text>
</comment>
<name>A0A942UQX4_9FIRM</name>
<protein>
    <submittedName>
        <fullName evidence="2">Uncharacterized protein</fullName>
    </submittedName>
</protein>
<feature type="transmembrane region" description="Helical" evidence="1">
    <location>
        <begin position="32"/>
        <end position="55"/>
    </location>
</feature>
<gene>
    <name evidence="2" type="ORF">GOQ27_04090</name>
</gene>
<keyword evidence="1" id="KW-0472">Membrane</keyword>
<dbReference type="EMBL" id="WSFT01000019">
    <property type="protein sequence ID" value="MBS4537629.1"/>
    <property type="molecule type" value="Genomic_DNA"/>
</dbReference>
<keyword evidence="1" id="KW-1133">Transmembrane helix</keyword>
<dbReference type="Proteomes" id="UP000724672">
    <property type="component" value="Unassembled WGS sequence"/>
</dbReference>
<organism evidence="2 3">
    <name type="scientific">Anaeromonas frigoriresistens</name>
    <dbReference type="NCBI Taxonomy" id="2683708"/>
    <lineage>
        <taxon>Bacteria</taxon>
        <taxon>Bacillati</taxon>
        <taxon>Bacillota</taxon>
        <taxon>Tissierellia</taxon>
        <taxon>Tissierellales</taxon>
        <taxon>Thermohalobacteraceae</taxon>
        <taxon>Anaeromonas</taxon>
    </lineage>
</organism>
<evidence type="ECO:0000256" key="1">
    <source>
        <dbReference type="SAM" id="Phobius"/>
    </source>
</evidence>
<reference evidence="2" key="1">
    <citation type="submission" date="2019-12" db="EMBL/GenBank/DDBJ databases">
        <title>Clostridiaceae gen. nov. sp. nov., isolated from sediment in Xinjiang, China.</title>
        <authorList>
            <person name="Zhang R."/>
        </authorList>
    </citation>
    <scope>NUCLEOTIDE SEQUENCE</scope>
    <source>
        <strain evidence="2">D2Q-11</strain>
    </source>
</reference>
<keyword evidence="1" id="KW-0812">Transmembrane</keyword>
<proteinExistence type="predicted"/>